<dbReference type="Gene3D" id="3.40.50.1980">
    <property type="entry name" value="Nitrogenase molybdenum iron protein domain"/>
    <property type="match status" value="2"/>
</dbReference>
<evidence type="ECO:0000259" key="2">
    <source>
        <dbReference type="PROSITE" id="PS50983"/>
    </source>
</evidence>
<evidence type="ECO:0000313" key="4">
    <source>
        <dbReference type="Proteomes" id="UP001238163"/>
    </source>
</evidence>
<dbReference type="InterPro" id="IPR050902">
    <property type="entry name" value="ABC_Transporter_SBP"/>
</dbReference>
<protein>
    <submittedName>
        <fullName evidence="3">Iron complex transport system substrate-binding protein</fullName>
    </submittedName>
</protein>
<reference evidence="3" key="1">
    <citation type="submission" date="2023-07" db="EMBL/GenBank/DDBJ databases">
        <title>Genomic Encyclopedia of Type Strains, Phase IV (KMG-IV): sequencing the most valuable type-strain genomes for metagenomic binning, comparative biology and taxonomic classification.</title>
        <authorList>
            <person name="Goeker M."/>
        </authorList>
    </citation>
    <scope>NUCLEOTIDE SEQUENCE</scope>
    <source>
        <strain evidence="3">DSM 24202</strain>
    </source>
</reference>
<accession>A0AAE3VEL0</accession>
<dbReference type="PANTHER" id="PTHR30535:SF34">
    <property type="entry name" value="MOLYBDATE-BINDING PROTEIN MOLA"/>
    <property type="match status" value="1"/>
</dbReference>
<gene>
    <name evidence="3" type="ORF">J3R75_000953</name>
</gene>
<dbReference type="SUPFAM" id="SSF53807">
    <property type="entry name" value="Helical backbone' metal receptor"/>
    <property type="match status" value="1"/>
</dbReference>
<dbReference type="GO" id="GO:0071281">
    <property type="term" value="P:cellular response to iron ion"/>
    <property type="evidence" value="ECO:0007669"/>
    <property type="project" value="TreeGrafter"/>
</dbReference>
<dbReference type="RefSeq" id="WP_307260180.1">
    <property type="nucleotide sequence ID" value="NZ_JAUSVL010000001.1"/>
</dbReference>
<dbReference type="Proteomes" id="UP001238163">
    <property type="component" value="Unassembled WGS sequence"/>
</dbReference>
<dbReference type="EMBL" id="JAUSVL010000001">
    <property type="protein sequence ID" value="MDQ0288846.1"/>
    <property type="molecule type" value="Genomic_DNA"/>
</dbReference>
<feature type="domain" description="Fe/B12 periplasmic-binding" evidence="2">
    <location>
        <begin position="47"/>
        <end position="304"/>
    </location>
</feature>
<sequence>MIRTVIVCCLLAGLSSLRAQIVREDAATLVYRQRDGLVVTLRKRPLRTVIAYASLTKVWYAAGGEAVAVPTVKSKAALPAATHALPEIGKINMINAEQVLLQKPDLVLLNHDFPRHRELATLLRGMGVDALCCEYDNYADYAELVELFAKLNGQAMPAGGHAGADDIAALCAKARQQPSPRVAIILCTSSGFALETPVSNTGYMARMLGATNVVANTEQRKVQFSYERFLLDNPDVIVIVPMGDLAGLQSKFRQELLTQPAWGNLAAAKASRVHFLPAEWFLFQAGPDYPQALRHLAALLYPGVDFDQ</sequence>
<organism evidence="3 4">
    <name type="scientific">Oligosphaera ethanolica</name>
    <dbReference type="NCBI Taxonomy" id="760260"/>
    <lineage>
        <taxon>Bacteria</taxon>
        <taxon>Pseudomonadati</taxon>
        <taxon>Lentisphaerota</taxon>
        <taxon>Oligosphaeria</taxon>
        <taxon>Oligosphaerales</taxon>
        <taxon>Oligosphaeraceae</taxon>
        <taxon>Oligosphaera</taxon>
    </lineage>
</organism>
<dbReference type="Pfam" id="PF01497">
    <property type="entry name" value="Peripla_BP_2"/>
    <property type="match status" value="1"/>
</dbReference>
<keyword evidence="4" id="KW-1185">Reference proteome</keyword>
<comment type="caution">
    <text evidence="3">The sequence shown here is derived from an EMBL/GenBank/DDBJ whole genome shotgun (WGS) entry which is preliminary data.</text>
</comment>
<name>A0AAE3VEL0_9BACT</name>
<keyword evidence="1" id="KW-0732">Signal</keyword>
<feature type="signal peptide" evidence="1">
    <location>
        <begin position="1"/>
        <end position="19"/>
    </location>
</feature>
<dbReference type="PROSITE" id="PS50983">
    <property type="entry name" value="FE_B12_PBP"/>
    <property type="match status" value="1"/>
</dbReference>
<proteinExistence type="predicted"/>
<dbReference type="PANTHER" id="PTHR30535">
    <property type="entry name" value="VITAMIN B12-BINDING PROTEIN"/>
    <property type="match status" value="1"/>
</dbReference>
<dbReference type="InterPro" id="IPR002491">
    <property type="entry name" value="ABC_transptr_periplasmic_BD"/>
</dbReference>
<evidence type="ECO:0000256" key="1">
    <source>
        <dbReference type="SAM" id="SignalP"/>
    </source>
</evidence>
<feature type="chain" id="PRO_5042012089" evidence="1">
    <location>
        <begin position="20"/>
        <end position="308"/>
    </location>
</feature>
<dbReference type="AlphaFoldDB" id="A0AAE3VEL0"/>
<evidence type="ECO:0000313" key="3">
    <source>
        <dbReference type="EMBL" id="MDQ0288846.1"/>
    </source>
</evidence>